<dbReference type="GO" id="GO:0005737">
    <property type="term" value="C:cytoplasm"/>
    <property type="evidence" value="ECO:0000318"/>
    <property type="project" value="GO_Central"/>
</dbReference>
<dbReference type="CDD" id="cd03058">
    <property type="entry name" value="GST_N_Tau"/>
    <property type="match status" value="1"/>
</dbReference>
<evidence type="ECO:0000256" key="1">
    <source>
        <dbReference type="ARBA" id="ARBA00012452"/>
    </source>
</evidence>
<dbReference type="PROSITE" id="PS50405">
    <property type="entry name" value="GST_CTER"/>
    <property type="match status" value="1"/>
</dbReference>
<dbReference type="SFLD" id="SFLDS00019">
    <property type="entry name" value="Glutathione_Transferase_(cytos"/>
    <property type="match status" value="1"/>
</dbReference>
<dbReference type="CDD" id="cd03185">
    <property type="entry name" value="GST_C_Tau"/>
    <property type="match status" value="1"/>
</dbReference>
<dbReference type="InterPro" id="IPR040079">
    <property type="entry name" value="Glutathione_S-Trfase"/>
</dbReference>
<sequence>MDLKKEIAQEITLDSRIVARPSEGTLESWDANYLPVQKPLTVVMSKDSVKLLNFWPSMFGLRVHYALDLKGVSYDYQEERLLPNKSKELLEANPIYAKIPVLIHNGKPICESLIIVDYIDSVWPSPHKLLPEDPYEKAVARFWADFGDKKIFPYQQLFDAGSRLIRAMGEEHKKAGEDLKWALMKIDEALGTIAPGKPFFGGDAMNFADVALAPFICCFKAYQKVGGFVLPGPEEWPNLYKWVDAVNSVDAIKISTPSPDKVAEFAEVIRQRVIGTA</sequence>
<dbReference type="SUPFAM" id="SSF47616">
    <property type="entry name" value="GST C-terminal domain-like"/>
    <property type="match status" value="1"/>
</dbReference>
<accession>D8R5E7</accession>
<dbReference type="Proteomes" id="UP000001514">
    <property type="component" value="Unassembled WGS sequence"/>
</dbReference>
<gene>
    <name evidence="6" type="ORF">SELMODRAFT_407378</name>
</gene>
<protein>
    <recommendedName>
        <fullName evidence="1">glutathione transferase</fullName>
        <ecNumber evidence="1">2.5.1.18</ecNumber>
    </recommendedName>
</protein>
<dbReference type="PANTHER" id="PTHR11260">
    <property type="entry name" value="GLUTATHIONE S-TRANSFERASE, GST, SUPERFAMILY, GST DOMAIN CONTAINING"/>
    <property type="match status" value="1"/>
</dbReference>
<dbReference type="Pfam" id="PF16865">
    <property type="entry name" value="GST_C_5"/>
    <property type="match status" value="1"/>
</dbReference>
<evidence type="ECO:0000256" key="2">
    <source>
        <dbReference type="ARBA" id="ARBA00022679"/>
    </source>
</evidence>
<organism evidence="7">
    <name type="scientific">Selaginella moellendorffii</name>
    <name type="common">Spikemoss</name>
    <dbReference type="NCBI Taxonomy" id="88036"/>
    <lineage>
        <taxon>Eukaryota</taxon>
        <taxon>Viridiplantae</taxon>
        <taxon>Streptophyta</taxon>
        <taxon>Embryophyta</taxon>
        <taxon>Tracheophyta</taxon>
        <taxon>Lycopodiopsida</taxon>
        <taxon>Selaginellales</taxon>
        <taxon>Selaginellaceae</taxon>
        <taxon>Selaginella</taxon>
    </lineage>
</organism>
<name>D8R5E7_SELML</name>
<comment type="catalytic activity">
    <reaction evidence="3">
        <text>RX + glutathione = an S-substituted glutathione + a halide anion + H(+)</text>
        <dbReference type="Rhea" id="RHEA:16437"/>
        <dbReference type="ChEBI" id="CHEBI:15378"/>
        <dbReference type="ChEBI" id="CHEBI:16042"/>
        <dbReference type="ChEBI" id="CHEBI:17792"/>
        <dbReference type="ChEBI" id="CHEBI:57925"/>
        <dbReference type="ChEBI" id="CHEBI:90779"/>
        <dbReference type="EC" id="2.5.1.18"/>
    </reaction>
</comment>
<dbReference type="KEGG" id="smo:SELMODRAFT_407378"/>
<dbReference type="InterPro" id="IPR036282">
    <property type="entry name" value="Glutathione-S-Trfase_C_sf"/>
</dbReference>
<dbReference type="Gene3D" id="1.20.1050.10">
    <property type="match status" value="1"/>
</dbReference>
<dbReference type="EC" id="2.5.1.18" evidence="1"/>
<feature type="domain" description="GST N-terminal" evidence="4">
    <location>
        <begin position="47"/>
        <end position="127"/>
    </location>
</feature>
<keyword evidence="2" id="KW-0808">Transferase</keyword>
<evidence type="ECO:0000256" key="3">
    <source>
        <dbReference type="ARBA" id="ARBA00047960"/>
    </source>
</evidence>
<dbReference type="PANTHER" id="PTHR11260:SF781">
    <property type="entry name" value="GLUTATHIONE S-TRANSFERASE U19"/>
    <property type="match status" value="1"/>
</dbReference>
<feature type="domain" description="GST C-terminal" evidence="5">
    <location>
        <begin position="133"/>
        <end position="265"/>
    </location>
</feature>
<dbReference type="STRING" id="88036.D8R5E7"/>
<dbReference type="AlphaFoldDB" id="D8R5E7"/>
<dbReference type="SFLD" id="SFLDG01152">
    <property type="entry name" value="Main.3:_Omega-_and_Tau-like"/>
    <property type="match status" value="1"/>
</dbReference>
<evidence type="ECO:0000313" key="7">
    <source>
        <dbReference type="Proteomes" id="UP000001514"/>
    </source>
</evidence>
<dbReference type="InParanoid" id="D8R5E7"/>
<evidence type="ECO:0000259" key="5">
    <source>
        <dbReference type="PROSITE" id="PS50405"/>
    </source>
</evidence>
<dbReference type="OMA" id="ESWDANY"/>
<evidence type="ECO:0000259" key="4">
    <source>
        <dbReference type="PROSITE" id="PS50404"/>
    </source>
</evidence>
<dbReference type="InterPro" id="IPR045073">
    <property type="entry name" value="Omega/Tau-like"/>
</dbReference>
<dbReference type="InterPro" id="IPR004045">
    <property type="entry name" value="Glutathione_S-Trfase_N"/>
</dbReference>
<dbReference type="InterPro" id="IPR010987">
    <property type="entry name" value="Glutathione-S-Trfase_C-like"/>
</dbReference>
<dbReference type="SUPFAM" id="SSF52833">
    <property type="entry name" value="Thioredoxin-like"/>
    <property type="match status" value="1"/>
</dbReference>
<dbReference type="Pfam" id="PF02798">
    <property type="entry name" value="GST_N"/>
    <property type="match status" value="1"/>
</dbReference>
<dbReference type="eggNOG" id="KOG0406">
    <property type="taxonomic scope" value="Eukaryota"/>
</dbReference>
<dbReference type="FunFam" id="3.40.30.10:FF:000014">
    <property type="entry name" value="Tau class glutathione S-transferase"/>
    <property type="match status" value="1"/>
</dbReference>
<dbReference type="GO" id="GO:0006749">
    <property type="term" value="P:glutathione metabolic process"/>
    <property type="evidence" value="ECO:0000318"/>
    <property type="project" value="GO_Central"/>
</dbReference>
<keyword evidence="7" id="KW-1185">Reference proteome</keyword>
<dbReference type="InterPro" id="IPR036249">
    <property type="entry name" value="Thioredoxin-like_sf"/>
</dbReference>
<dbReference type="EMBL" id="GL377572">
    <property type="protein sequence ID" value="EFJ32472.1"/>
    <property type="molecule type" value="Genomic_DNA"/>
</dbReference>
<dbReference type="InterPro" id="IPR045074">
    <property type="entry name" value="GST_C_Tau"/>
</dbReference>
<evidence type="ECO:0000313" key="6">
    <source>
        <dbReference type="EMBL" id="EFJ32472.1"/>
    </source>
</evidence>
<reference evidence="6 7" key="1">
    <citation type="journal article" date="2011" name="Science">
        <title>The Selaginella genome identifies genetic changes associated with the evolution of vascular plants.</title>
        <authorList>
            <person name="Banks J.A."/>
            <person name="Nishiyama T."/>
            <person name="Hasebe M."/>
            <person name="Bowman J.L."/>
            <person name="Gribskov M."/>
            <person name="dePamphilis C."/>
            <person name="Albert V.A."/>
            <person name="Aono N."/>
            <person name="Aoyama T."/>
            <person name="Ambrose B.A."/>
            <person name="Ashton N.W."/>
            <person name="Axtell M.J."/>
            <person name="Barker E."/>
            <person name="Barker M.S."/>
            <person name="Bennetzen J.L."/>
            <person name="Bonawitz N.D."/>
            <person name="Chapple C."/>
            <person name="Cheng C."/>
            <person name="Correa L.G."/>
            <person name="Dacre M."/>
            <person name="DeBarry J."/>
            <person name="Dreyer I."/>
            <person name="Elias M."/>
            <person name="Engstrom E.M."/>
            <person name="Estelle M."/>
            <person name="Feng L."/>
            <person name="Finet C."/>
            <person name="Floyd S.K."/>
            <person name="Frommer W.B."/>
            <person name="Fujita T."/>
            <person name="Gramzow L."/>
            <person name="Gutensohn M."/>
            <person name="Harholt J."/>
            <person name="Hattori M."/>
            <person name="Heyl A."/>
            <person name="Hirai T."/>
            <person name="Hiwatashi Y."/>
            <person name="Ishikawa M."/>
            <person name="Iwata M."/>
            <person name="Karol K.G."/>
            <person name="Koehler B."/>
            <person name="Kolukisaoglu U."/>
            <person name="Kubo M."/>
            <person name="Kurata T."/>
            <person name="Lalonde S."/>
            <person name="Li K."/>
            <person name="Li Y."/>
            <person name="Litt A."/>
            <person name="Lyons E."/>
            <person name="Manning G."/>
            <person name="Maruyama T."/>
            <person name="Michael T.P."/>
            <person name="Mikami K."/>
            <person name="Miyazaki S."/>
            <person name="Morinaga S."/>
            <person name="Murata T."/>
            <person name="Mueller-Roeber B."/>
            <person name="Nelson D.R."/>
            <person name="Obara M."/>
            <person name="Oguri Y."/>
            <person name="Olmstead R.G."/>
            <person name="Onodera N."/>
            <person name="Petersen B.L."/>
            <person name="Pils B."/>
            <person name="Prigge M."/>
            <person name="Rensing S.A."/>
            <person name="Riano-Pachon D.M."/>
            <person name="Roberts A.W."/>
            <person name="Sato Y."/>
            <person name="Scheller H.V."/>
            <person name="Schulz B."/>
            <person name="Schulz C."/>
            <person name="Shakirov E.V."/>
            <person name="Shibagaki N."/>
            <person name="Shinohara N."/>
            <person name="Shippen D.E."/>
            <person name="Soerensen I."/>
            <person name="Sotooka R."/>
            <person name="Sugimoto N."/>
            <person name="Sugita M."/>
            <person name="Sumikawa N."/>
            <person name="Tanurdzic M."/>
            <person name="Theissen G."/>
            <person name="Ulvskov P."/>
            <person name="Wakazuki S."/>
            <person name="Weng J.K."/>
            <person name="Willats W.W."/>
            <person name="Wipf D."/>
            <person name="Wolf P.G."/>
            <person name="Yang L."/>
            <person name="Zimmer A.D."/>
            <person name="Zhu Q."/>
            <person name="Mitros T."/>
            <person name="Hellsten U."/>
            <person name="Loque D."/>
            <person name="Otillar R."/>
            <person name="Salamov A."/>
            <person name="Schmutz J."/>
            <person name="Shapiro H."/>
            <person name="Lindquist E."/>
            <person name="Lucas S."/>
            <person name="Rokhsar D."/>
            <person name="Grigoriev I.V."/>
        </authorList>
    </citation>
    <scope>NUCLEOTIDE SEQUENCE [LARGE SCALE GENOMIC DNA]</scope>
</reference>
<dbReference type="Gene3D" id="3.40.30.10">
    <property type="entry name" value="Glutaredoxin"/>
    <property type="match status" value="1"/>
</dbReference>
<proteinExistence type="predicted"/>
<dbReference type="SFLD" id="SFLDG00358">
    <property type="entry name" value="Main_(cytGST)"/>
    <property type="match status" value="1"/>
</dbReference>
<dbReference type="PROSITE" id="PS50404">
    <property type="entry name" value="GST_NTER"/>
    <property type="match status" value="1"/>
</dbReference>
<dbReference type="FunCoup" id="D8R5E7">
    <property type="interactions" value="1312"/>
</dbReference>
<dbReference type="InterPro" id="IPR041695">
    <property type="entry name" value="GST_C_5"/>
</dbReference>
<dbReference type="HOGENOM" id="CLU_011226_18_0_1"/>
<dbReference type="Gramene" id="EFJ32472">
    <property type="protein sequence ID" value="EFJ32472"/>
    <property type="gene ID" value="SELMODRAFT_407378"/>
</dbReference>
<dbReference type="GO" id="GO:0004364">
    <property type="term" value="F:glutathione transferase activity"/>
    <property type="evidence" value="ECO:0000318"/>
    <property type="project" value="GO_Central"/>
</dbReference>